<feature type="region of interest" description="Disordered" evidence="3">
    <location>
        <begin position="485"/>
        <end position="505"/>
    </location>
</feature>
<reference evidence="5" key="1">
    <citation type="submission" date="2021-03" db="EMBL/GenBank/DDBJ databases">
        <title>Draft genome sequence of rust myrtle Austropuccinia psidii MF-1, a brazilian biotype.</title>
        <authorList>
            <person name="Quecine M.C."/>
            <person name="Pachon D.M.R."/>
            <person name="Bonatelli M.L."/>
            <person name="Correr F.H."/>
            <person name="Franceschini L.M."/>
            <person name="Leite T.F."/>
            <person name="Margarido G.R.A."/>
            <person name="Almeida C.A."/>
            <person name="Ferrarezi J.A."/>
            <person name="Labate C.A."/>
        </authorList>
    </citation>
    <scope>NUCLEOTIDE SEQUENCE</scope>
    <source>
        <strain evidence="5">MF-1</strain>
    </source>
</reference>
<dbReference type="AlphaFoldDB" id="A0A9Q3EXE0"/>
<dbReference type="PANTHER" id="PTHR16166:SF93">
    <property type="entry name" value="INTERMEMBRANE LIPID TRANSFER PROTEIN VPS13"/>
    <property type="match status" value="1"/>
</dbReference>
<feature type="domain" description="C2" evidence="4">
    <location>
        <begin position="346"/>
        <end position="459"/>
    </location>
</feature>
<dbReference type="GO" id="GO:0045324">
    <property type="term" value="P:late endosome to vacuole transport"/>
    <property type="evidence" value="ECO:0007669"/>
    <property type="project" value="TreeGrafter"/>
</dbReference>
<accession>A0A9Q3EXE0</accession>
<evidence type="ECO:0000259" key="4">
    <source>
        <dbReference type="PROSITE" id="PS50004"/>
    </source>
</evidence>
<gene>
    <name evidence="5" type="ORF">O181_067452</name>
</gene>
<evidence type="ECO:0000313" key="5">
    <source>
        <dbReference type="EMBL" id="MBW0527737.1"/>
    </source>
</evidence>
<comment type="caution">
    <text evidence="5">The sequence shown here is derived from an EMBL/GenBank/DDBJ whole genome shotgun (WGS) entry which is preliminary data.</text>
</comment>
<protein>
    <recommendedName>
        <fullName evidence="4">C2 domain-containing protein</fullName>
    </recommendedName>
</protein>
<dbReference type="PROSITE" id="PS50004">
    <property type="entry name" value="C2"/>
    <property type="match status" value="1"/>
</dbReference>
<keyword evidence="6" id="KW-1185">Reference proteome</keyword>
<dbReference type="GO" id="GO:0045053">
    <property type="term" value="P:protein retention in Golgi apparatus"/>
    <property type="evidence" value="ECO:0007669"/>
    <property type="project" value="TreeGrafter"/>
</dbReference>
<dbReference type="InterPro" id="IPR035892">
    <property type="entry name" value="C2_domain_sf"/>
</dbReference>
<proteinExistence type="inferred from homology"/>
<dbReference type="Gene3D" id="2.60.40.150">
    <property type="entry name" value="C2 domain"/>
    <property type="match status" value="1"/>
</dbReference>
<dbReference type="SUPFAM" id="SSF49562">
    <property type="entry name" value="C2 domain (Calcium/lipid-binding domain, CaLB)"/>
    <property type="match status" value="1"/>
</dbReference>
<dbReference type="EMBL" id="AVOT02033782">
    <property type="protein sequence ID" value="MBW0527737.1"/>
    <property type="molecule type" value="Genomic_DNA"/>
</dbReference>
<dbReference type="OrthoDB" id="428159at2759"/>
<evidence type="ECO:0000256" key="1">
    <source>
        <dbReference type="ARBA" id="ARBA00006545"/>
    </source>
</evidence>
<dbReference type="InterPro" id="IPR026847">
    <property type="entry name" value="VPS13"/>
</dbReference>
<feature type="region of interest" description="Disordered" evidence="3">
    <location>
        <begin position="549"/>
        <end position="572"/>
    </location>
</feature>
<comment type="similarity">
    <text evidence="1">Belongs to the VPS13 family.</text>
</comment>
<dbReference type="SMART" id="SM00239">
    <property type="entry name" value="C2"/>
    <property type="match status" value="1"/>
</dbReference>
<dbReference type="Proteomes" id="UP000765509">
    <property type="component" value="Unassembled WGS sequence"/>
</dbReference>
<dbReference type="GO" id="GO:0006623">
    <property type="term" value="P:protein targeting to vacuole"/>
    <property type="evidence" value="ECO:0007669"/>
    <property type="project" value="TreeGrafter"/>
</dbReference>
<sequence>MDSGAVSHKGSTDRELGFIAFGLNQILSAYIENFNPNQPNVRIWGCDIKLKNLKLKRGALDKFRLPIDVVEGSIGSLVLTMDYPWSAIDNIYLLAIPSSENKFNPEDDERHKQATKMQKLKNSELLLSSTAGTPGNTSTEEAEKNESFVAAMTNKILDNLRLRIKNVHICYEDKISVPGHPFSIGLTLAELSAVSTDENFRKSIIVGSKVGVHKLTSLDLLKIYKEHGQIQLRLMFRPNFILPSWEATSTFTGGFGRLATGLSGTVLPTGAGVGIGASKGVGTLGGGVLKGVGGVGKLGYSGIKWVTGGNKRESIIGEDLENVAMEEAPSALDSKMGTIPTVGSRELLSSSPSKTTTKSITDFKLYIMIIGASELESSETKTYVHVKRNEKPVYDTKTIQHTSLPEWNEAIVLDVNTGLETELSFVVYDKKKLGKDREIKMVKLNVWEVLKSQAGQQEAELNKPFREGIGTLKIKLALTDFDSSGKSFKEASPKQNVSGGSPLGLLSSLTGGSHHHLPLALPTISPQKSISTIVQPQASFLDQDPNELAAGTINQKPNNRPGGGQFSFHRNR</sequence>
<evidence type="ECO:0000313" key="6">
    <source>
        <dbReference type="Proteomes" id="UP000765509"/>
    </source>
</evidence>
<keyword evidence="2" id="KW-0813">Transport</keyword>
<evidence type="ECO:0000256" key="3">
    <source>
        <dbReference type="SAM" id="MobiDB-lite"/>
    </source>
</evidence>
<dbReference type="CDD" id="cd00030">
    <property type="entry name" value="C2"/>
    <property type="match status" value="1"/>
</dbReference>
<evidence type="ECO:0000256" key="2">
    <source>
        <dbReference type="ARBA" id="ARBA00022448"/>
    </source>
</evidence>
<dbReference type="GO" id="GO:0007005">
    <property type="term" value="P:mitochondrion organization"/>
    <property type="evidence" value="ECO:0007669"/>
    <property type="project" value="TreeGrafter"/>
</dbReference>
<dbReference type="Pfam" id="PF00168">
    <property type="entry name" value="C2"/>
    <property type="match status" value="1"/>
</dbReference>
<name>A0A9Q3EXE0_9BASI</name>
<dbReference type="InterPro" id="IPR026854">
    <property type="entry name" value="VPS13_N"/>
</dbReference>
<dbReference type="Pfam" id="PF12624">
    <property type="entry name" value="VPS13_N"/>
    <property type="match status" value="1"/>
</dbReference>
<organism evidence="5 6">
    <name type="scientific">Austropuccinia psidii MF-1</name>
    <dbReference type="NCBI Taxonomy" id="1389203"/>
    <lineage>
        <taxon>Eukaryota</taxon>
        <taxon>Fungi</taxon>
        <taxon>Dikarya</taxon>
        <taxon>Basidiomycota</taxon>
        <taxon>Pucciniomycotina</taxon>
        <taxon>Pucciniomycetes</taxon>
        <taxon>Pucciniales</taxon>
        <taxon>Sphaerophragmiaceae</taxon>
        <taxon>Austropuccinia</taxon>
    </lineage>
</organism>
<dbReference type="InterPro" id="IPR000008">
    <property type="entry name" value="C2_dom"/>
</dbReference>
<dbReference type="PANTHER" id="PTHR16166">
    <property type="entry name" value="VACUOLAR PROTEIN SORTING-ASSOCIATED PROTEIN VPS13"/>
    <property type="match status" value="1"/>
</dbReference>